<dbReference type="InterPro" id="IPR023804">
    <property type="entry name" value="DUF3792_TM"/>
</dbReference>
<proteinExistence type="predicted"/>
<feature type="transmembrane region" description="Helical" evidence="1">
    <location>
        <begin position="39"/>
        <end position="58"/>
    </location>
</feature>
<dbReference type="Proteomes" id="UP000265801">
    <property type="component" value="Unassembled WGS sequence"/>
</dbReference>
<comment type="caution">
    <text evidence="2">The sequence shown here is derived from an EMBL/GenBank/DDBJ whole genome shotgun (WGS) entry which is preliminary data.</text>
</comment>
<reference evidence="2 3" key="1">
    <citation type="submission" date="2018-09" db="EMBL/GenBank/DDBJ databases">
        <title>Bacillus saliacetes sp. nov., isolated from Thai shrimp paste (Ka-pi).</title>
        <authorList>
            <person name="Daroonpunt R."/>
            <person name="Tanasupawat S."/>
            <person name="Yiamsombut S."/>
        </authorList>
    </citation>
    <scope>NUCLEOTIDE SEQUENCE [LARGE SCALE GENOMIC DNA]</scope>
    <source>
        <strain evidence="2 3">SKP7-4</strain>
    </source>
</reference>
<keyword evidence="1" id="KW-0472">Membrane</keyword>
<gene>
    <name evidence="2" type="ORF">D3H55_03590</name>
</gene>
<evidence type="ECO:0000313" key="3">
    <source>
        <dbReference type="Proteomes" id="UP000265801"/>
    </source>
</evidence>
<dbReference type="NCBIfam" id="TIGR04086">
    <property type="entry name" value="TIGR04086_membr"/>
    <property type="match status" value="1"/>
</dbReference>
<feature type="transmembrane region" description="Helical" evidence="1">
    <location>
        <begin position="6"/>
        <end position="27"/>
    </location>
</feature>
<feature type="transmembrane region" description="Helical" evidence="1">
    <location>
        <begin position="96"/>
        <end position="116"/>
    </location>
</feature>
<keyword evidence="1" id="KW-0812">Transmembrane</keyword>
<protein>
    <submittedName>
        <fullName evidence="2">TIGR04086 family membrane protein</fullName>
    </submittedName>
</protein>
<keyword evidence="1" id="KW-1133">Transmembrane helix</keyword>
<evidence type="ECO:0000313" key="2">
    <source>
        <dbReference type="EMBL" id="RIW37767.1"/>
    </source>
</evidence>
<evidence type="ECO:0000256" key="1">
    <source>
        <dbReference type="SAM" id="Phobius"/>
    </source>
</evidence>
<dbReference type="EMBL" id="QXIR01000003">
    <property type="protein sequence ID" value="RIW37767.1"/>
    <property type="molecule type" value="Genomic_DNA"/>
</dbReference>
<name>A0A3A1R5V1_9BACI</name>
<sequence>MGSAILYGTGTILVIAIAASFIFALLLRFTSLEESSINLAVTIISFLALFIGGFMSGGKGKEKGLVLGGFTGLIFSLGVFLFQYLGYDSLFSIKQLIYHGCFILTCMMGGILGVNISGGKTS</sequence>
<dbReference type="OrthoDB" id="2988991at2"/>
<keyword evidence="3" id="KW-1185">Reference proteome</keyword>
<dbReference type="AlphaFoldDB" id="A0A3A1R5V1"/>
<dbReference type="Pfam" id="PF12670">
    <property type="entry name" value="DUF3792"/>
    <property type="match status" value="1"/>
</dbReference>
<organism evidence="2 3">
    <name type="scientific">Bacillus salacetis</name>
    <dbReference type="NCBI Taxonomy" id="2315464"/>
    <lineage>
        <taxon>Bacteria</taxon>
        <taxon>Bacillati</taxon>
        <taxon>Bacillota</taxon>
        <taxon>Bacilli</taxon>
        <taxon>Bacillales</taxon>
        <taxon>Bacillaceae</taxon>
        <taxon>Bacillus</taxon>
    </lineage>
</organism>
<accession>A0A3A1R5V1</accession>
<feature type="transmembrane region" description="Helical" evidence="1">
    <location>
        <begin position="64"/>
        <end position="84"/>
    </location>
</feature>